<dbReference type="Gene3D" id="3.40.50.2300">
    <property type="match status" value="1"/>
</dbReference>
<dbReference type="Proteomes" id="UP001069090">
    <property type="component" value="Unassembled WGS sequence"/>
</dbReference>
<keyword evidence="6" id="KW-1185">Reference proteome</keyword>
<dbReference type="AlphaFoldDB" id="A0A9J6RKJ4"/>
<dbReference type="PANTHER" id="PTHR45339:SF1">
    <property type="entry name" value="HYBRID SIGNAL TRANSDUCTION HISTIDINE KINASE J"/>
    <property type="match status" value="1"/>
</dbReference>
<comment type="caution">
    <text evidence="5">The sequence shown here is derived from an EMBL/GenBank/DDBJ whole genome shotgun (WGS) entry which is preliminary data.</text>
</comment>
<dbReference type="Pfam" id="PF00072">
    <property type="entry name" value="Response_reg"/>
    <property type="match status" value="1"/>
</dbReference>
<dbReference type="RefSeq" id="WP_258331173.1">
    <property type="nucleotide sequence ID" value="NZ_JAPTGG010000005.1"/>
</dbReference>
<protein>
    <submittedName>
        <fullName evidence="5">Response regulator</fullName>
    </submittedName>
</protein>
<evidence type="ECO:0000259" key="4">
    <source>
        <dbReference type="PROSITE" id="PS50110"/>
    </source>
</evidence>
<dbReference type="InterPro" id="IPR011006">
    <property type="entry name" value="CheY-like_superfamily"/>
</dbReference>
<evidence type="ECO:0000256" key="2">
    <source>
        <dbReference type="ARBA" id="ARBA00023012"/>
    </source>
</evidence>
<dbReference type="PROSITE" id="PS50110">
    <property type="entry name" value="RESPONSE_REGULATORY"/>
    <property type="match status" value="1"/>
</dbReference>
<reference evidence="5 6" key="1">
    <citation type="submission" date="2022-12" db="EMBL/GenBank/DDBJ databases">
        <title>Dasania phycosphaerae sp. nov., isolated from particulate material of the south coast of Korea.</title>
        <authorList>
            <person name="Jiang Y."/>
        </authorList>
    </citation>
    <scope>NUCLEOTIDE SEQUENCE [LARGE SCALE GENOMIC DNA]</scope>
    <source>
        <strain evidence="5 6">GY-19</strain>
    </source>
</reference>
<gene>
    <name evidence="5" type="ORF">O0V09_07390</name>
</gene>
<feature type="domain" description="Response regulatory" evidence="4">
    <location>
        <begin position="3"/>
        <end position="119"/>
    </location>
</feature>
<evidence type="ECO:0000256" key="1">
    <source>
        <dbReference type="ARBA" id="ARBA00022553"/>
    </source>
</evidence>
<keyword evidence="1 3" id="KW-0597">Phosphoprotein</keyword>
<organism evidence="5 6">
    <name type="scientific">Dasania phycosphaerae</name>
    <dbReference type="NCBI Taxonomy" id="2950436"/>
    <lineage>
        <taxon>Bacteria</taxon>
        <taxon>Pseudomonadati</taxon>
        <taxon>Pseudomonadota</taxon>
        <taxon>Gammaproteobacteria</taxon>
        <taxon>Cellvibrionales</taxon>
        <taxon>Spongiibacteraceae</taxon>
        <taxon>Dasania</taxon>
    </lineage>
</organism>
<accession>A0A9J6RKJ4</accession>
<evidence type="ECO:0000313" key="6">
    <source>
        <dbReference type="Proteomes" id="UP001069090"/>
    </source>
</evidence>
<evidence type="ECO:0000313" key="5">
    <source>
        <dbReference type="EMBL" id="MCZ0865019.1"/>
    </source>
</evidence>
<dbReference type="SUPFAM" id="SSF52172">
    <property type="entry name" value="CheY-like"/>
    <property type="match status" value="1"/>
</dbReference>
<dbReference type="GO" id="GO:0000160">
    <property type="term" value="P:phosphorelay signal transduction system"/>
    <property type="evidence" value="ECO:0007669"/>
    <property type="project" value="UniProtKB-KW"/>
</dbReference>
<proteinExistence type="predicted"/>
<sequence>MTTIFVIEDQATNMKLITGILSRAGFNVKTATTADIGIPMIIENKPDLVLMDLHLPGTDGITATRILKNNESTKTIPIIALTAKAMEGDRESILEAGCDEYAAKPIRYKQLLELINNFL</sequence>
<dbReference type="SMART" id="SM00448">
    <property type="entry name" value="REC"/>
    <property type="match status" value="1"/>
</dbReference>
<keyword evidence="2" id="KW-0902">Two-component regulatory system</keyword>
<evidence type="ECO:0000256" key="3">
    <source>
        <dbReference type="PROSITE-ProRule" id="PRU00169"/>
    </source>
</evidence>
<dbReference type="InterPro" id="IPR001789">
    <property type="entry name" value="Sig_transdc_resp-reg_receiver"/>
</dbReference>
<name>A0A9J6RKJ4_9GAMM</name>
<feature type="modified residue" description="4-aspartylphosphate" evidence="3">
    <location>
        <position position="52"/>
    </location>
</feature>
<dbReference type="PANTHER" id="PTHR45339">
    <property type="entry name" value="HYBRID SIGNAL TRANSDUCTION HISTIDINE KINASE J"/>
    <property type="match status" value="1"/>
</dbReference>
<dbReference type="EMBL" id="JAPTGG010000005">
    <property type="protein sequence ID" value="MCZ0865019.1"/>
    <property type="molecule type" value="Genomic_DNA"/>
</dbReference>